<geneLocation type="plasmid" evidence="6">
    <name>unnamed3</name>
</geneLocation>
<evidence type="ECO:0000256" key="2">
    <source>
        <dbReference type="ARBA" id="ARBA00022729"/>
    </source>
</evidence>
<dbReference type="Proteomes" id="UP001155820">
    <property type="component" value="Unassembled WGS sequence"/>
</dbReference>
<dbReference type="InterPro" id="IPR033645">
    <property type="entry name" value="VirB9/CagX/TrbG_C"/>
</dbReference>
<dbReference type="EMBL" id="JABRWM010000003">
    <property type="protein sequence ID" value="NRF18068.1"/>
    <property type="molecule type" value="Genomic_DNA"/>
</dbReference>
<dbReference type="Gene3D" id="2.60.40.2500">
    <property type="match status" value="1"/>
</dbReference>
<protein>
    <submittedName>
        <fullName evidence="6">P-type conjugative transfer protein VirB9</fullName>
    </submittedName>
</protein>
<evidence type="ECO:0000313" key="6">
    <source>
        <dbReference type="EMBL" id="NRF18068.1"/>
    </source>
</evidence>
<keyword evidence="7" id="KW-1185">Reference proteome</keyword>
<evidence type="ECO:0000256" key="4">
    <source>
        <dbReference type="SAM" id="MobiDB-lite"/>
    </source>
</evidence>
<evidence type="ECO:0000256" key="1">
    <source>
        <dbReference type="ARBA" id="ARBA00006135"/>
    </source>
</evidence>
<dbReference type="InterPro" id="IPR038161">
    <property type="entry name" value="VirB9/CagX/TrbG_C_sf"/>
</dbReference>
<feature type="signal peptide" evidence="5">
    <location>
        <begin position="1"/>
        <end position="23"/>
    </location>
</feature>
<comment type="caution">
    <text evidence="6">The sequence shown here is derived from an EMBL/GenBank/DDBJ whole genome shotgun (WGS) entry which is preliminary data.</text>
</comment>
<evidence type="ECO:0000313" key="7">
    <source>
        <dbReference type="Proteomes" id="UP001155820"/>
    </source>
</evidence>
<keyword evidence="2 5" id="KW-0732">Signal</keyword>
<name>A0AA44IX23_9HYPH</name>
<dbReference type="Pfam" id="PF03524">
    <property type="entry name" value="CagX"/>
    <property type="match status" value="1"/>
</dbReference>
<organism evidence="6 7">
    <name type="scientific">Agrobacterium pusense</name>
    <dbReference type="NCBI Taxonomy" id="648995"/>
    <lineage>
        <taxon>Bacteria</taxon>
        <taxon>Pseudomonadati</taxon>
        <taxon>Pseudomonadota</taxon>
        <taxon>Alphaproteobacteria</taxon>
        <taxon>Hyphomicrobiales</taxon>
        <taxon>Rhizobiaceae</taxon>
        <taxon>Rhizobium/Agrobacterium group</taxon>
        <taxon>Agrobacterium</taxon>
    </lineage>
</organism>
<proteinExistence type="inferred from homology"/>
<keyword evidence="3" id="KW-0843">Virulence</keyword>
<keyword evidence="6" id="KW-0614">Plasmid</keyword>
<sequence length="293" mass="32519">MKSFARTLIFACSFSLTGTYAHALDVPTAGTNDNRIRFVNYSANDVVKVIGRYRASTQIEFDATEEIVHVATGDSVGWEVAPARNILFLKPREKNPPTNLQVVTVRQSGERRVYQFELRATEGDVTANDAYFLVRFRYPTDEANERQRLAALQAAQQRASANKRAVDSTLSLHQSYGARNYRYSAQGSRAIQPDSIYDDGKVTTMRFAGNREIPAIYMVQSDGSETLIPWDARKSGELVVVHGTAKEFRLRRGGDVICIFNEAYDAVGVNPGTGTTSPSVERAVRPEPRGATR</sequence>
<evidence type="ECO:0000256" key="3">
    <source>
        <dbReference type="ARBA" id="ARBA00023026"/>
    </source>
</evidence>
<evidence type="ECO:0000256" key="5">
    <source>
        <dbReference type="SAM" id="SignalP"/>
    </source>
</evidence>
<comment type="similarity">
    <text evidence="1">Belongs to the TrbG/VirB9 family.</text>
</comment>
<feature type="compositionally biased region" description="Basic and acidic residues" evidence="4">
    <location>
        <begin position="282"/>
        <end position="293"/>
    </location>
</feature>
<dbReference type="NCBIfam" id="TIGR02781">
    <property type="entry name" value="VirB9"/>
    <property type="match status" value="1"/>
</dbReference>
<dbReference type="InterPro" id="IPR010258">
    <property type="entry name" value="Conjugal_tfr_TrbG/VirB9/CagX"/>
</dbReference>
<feature type="region of interest" description="Disordered" evidence="4">
    <location>
        <begin position="270"/>
        <end position="293"/>
    </location>
</feature>
<gene>
    <name evidence="6" type="primary">virB9</name>
    <name evidence="6" type="ORF">FOB26_02745</name>
</gene>
<dbReference type="InterPro" id="IPR014148">
    <property type="entry name" value="VirB9"/>
</dbReference>
<dbReference type="AlphaFoldDB" id="A0AA44IX23"/>
<reference evidence="6" key="1">
    <citation type="submission" date="2019-07" db="EMBL/GenBank/DDBJ databases">
        <title>FDA dAtabase for Regulatory Grade micrObial Sequences (FDA-ARGOS): Supporting development and validation of Infectious Disease Dx tests.</title>
        <authorList>
            <person name="Bachman M."/>
            <person name="Young C."/>
            <person name="Tallon L."/>
            <person name="Sadzewicz L."/>
            <person name="Vavikolanu K."/>
            <person name="Mehta A."/>
            <person name="Aluvathingal J."/>
            <person name="Nadendla S."/>
            <person name="Nandy P."/>
            <person name="Geyer C."/>
            <person name="Yan Y."/>
            <person name="Sichtig H."/>
        </authorList>
    </citation>
    <scope>NUCLEOTIDE SEQUENCE</scope>
    <source>
        <strain evidence="6">FDAARGOS_618</strain>
        <plasmid evidence="6">unnamed3</plasmid>
    </source>
</reference>
<dbReference type="CDD" id="cd06911">
    <property type="entry name" value="VirB9_CagX_TrbG"/>
    <property type="match status" value="1"/>
</dbReference>
<dbReference type="RefSeq" id="WP_172873398.1">
    <property type="nucleotide sequence ID" value="NZ_JABRWL010000004.1"/>
</dbReference>
<accession>A0AA44IX23</accession>
<feature type="chain" id="PRO_5041310316" evidence="5">
    <location>
        <begin position="24"/>
        <end position="293"/>
    </location>
</feature>